<reference evidence="2 3" key="1">
    <citation type="submission" date="2016-10" db="EMBL/GenBank/DDBJ databases">
        <authorList>
            <person name="de Groot N.N."/>
        </authorList>
    </citation>
    <scope>NUCLEOTIDE SEQUENCE [LARGE SCALE GENOMIC DNA]</scope>
    <source>
        <strain evidence="2 3">AR40</strain>
    </source>
</reference>
<organism evidence="2 3">
    <name type="scientific">Butyrivibrio fibrisolvens</name>
    <dbReference type="NCBI Taxonomy" id="831"/>
    <lineage>
        <taxon>Bacteria</taxon>
        <taxon>Bacillati</taxon>
        <taxon>Bacillota</taxon>
        <taxon>Clostridia</taxon>
        <taxon>Lachnospirales</taxon>
        <taxon>Lachnospiraceae</taxon>
        <taxon>Butyrivibrio</taxon>
    </lineage>
</organism>
<dbReference type="GO" id="GO:0016020">
    <property type="term" value="C:membrane"/>
    <property type="evidence" value="ECO:0007669"/>
    <property type="project" value="InterPro"/>
</dbReference>
<dbReference type="RefSeq" id="WP_022758061.1">
    <property type="nucleotide sequence ID" value="NZ_FOGJ01000002.1"/>
</dbReference>
<proteinExistence type="predicted"/>
<keyword evidence="1" id="KW-0812">Transmembrane</keyword>
<accession>A0A1H9LPR2</accession>
<keyword evidence="1" id="KW-1133">Transmembrane helix</keyword>
<feature type="transmembrane region" description="Helical" evidence="1">
    <location>
        <begin position="72"/>
        <end position="91"/>
    </location>
</feature>
<feature type="transmembrane region" description="Helical" evidence="1">
    <location>
        <begin position="42"/>
        <end position="60"/>
    </location>
</feature>
<dbReference type="EMBL" id="FOGJ01000002">
    <property type="protein sequence ID" value="SER13406.1"/>
    <property type="molecule type" value="Genomic_DNA"/>
</dbReference>
<keyword evidence="1" id="KW-0472">Membrane</keyword>
<feature type="transmembrane region" description="Helical" evidence="1">
    <location>
        <begin position="120"/>
        <end position="137"/>
    </location>
</feature>
<name>A0A1H9LPR2_BUTFI</name>
<protein>
    <submittedName>
        <fullName evidence="2">Uncharacterized membrane protein YhaH, DUF805 family</fullName>
    </submittedName>
</protein>
<gene>
    <name evidence="2" type="ORF">SAMN04487884_102143</name>
</gene>
<evidence type="ECO:0000256" key="1">
    <source>
        <dbReference type="SAM" id="Phobius"/>
    </source>
</evidence>
<dbReference type="AlphaFoldDB" id="A0A1H9LPR2"/>
<evidence type="ECO:0000313" key="3">
    <source>
        <dbReference type="Proteomes" id="UP000182584"/>
    </source>
</evidence>
<dbReference type="InterPro" id="IPR008523">
    <property type="entry name" value="DUF805"/>
</dbReference>
<evidence type="ECO:0000313" key="2">
    <source>
        <dbReference type="EMBL" id="SER13406.1"/>
    </source>
</evidence>
<dbReference type="Proteomes" id="UP000182584">
    <property type="component" value="Unassembled WGS sequence"/>
</dbReference>
<feature type="transmembrane region" description="Helical" evidence="1">
    <location>
        <begin position="18"/>
        <end position="36"/>
    </location>
</feature>
<dbReference type="Pfam" id="PF05656">
    <property type="entry name" value="DUF805"/>
    <property type="match status" value="1"/>
</dbReference>
<sequence>MSNKRILSFSGRICRKDYFTGLLILGIVNVIASLVTRSLGSVFQIILSLVFGIIALSYHVRRLHDIGMKGTIALFPLVTLTLFIPSDYWGVVFDLIQNGIERFIEGTAVHGFTHSLESNFYYGWYQILLAFSFVCLYNRMKMRALDPDSNQNINI</sequence>